<dbReference type="InterPro" id="IPR001130">
    <property type="entry name" value="TatD-like"/>
</dbReference>
<accession>A0A135I2R2</accession>
<dbReference type="PIRSF" id="PIRSF005902">
    <property type="entry name" value="DNase_TatD"/>
    <property type="match status" value="1"/>
</dbReference>
<evidence type="ECO:0000313" key="5">
    <source>
        <dbReference type="EMBL" id="KXF79704.1"/>
    </source>
</evidence>
<keyword evidence="2 4" id="KW-0479">Metal-binding</keyword>
<dbReference type="STRING" id="294935.ATN88_12285"/>
<dbReference type="PANTHER" id="PTHR46124">
    <property type="entry name" value="D-AMINOACYL-TRNA DEACYLASE"/>
    <property type="match status" value="1"/>
</dbReference>
<dbReference type="AlphaFoldDB" id="A0A135I2R2"/>
<feature type="binding site" evidence="4">
    <location>
        <position position="152"/>
    </location>
    <ligand>
        <name>a divalent metal cation</name>
        <dbReference type="ChEBI" id="CHEBI:60240"/>
        <label>2</label>
    </ligand>
</feature>
<feature type="binding site" evidence="4">
    <location>
        <position position="5"/>
    </location>
    <ligand>
        <name>a divalent metal cation</name>
        <dbReference type="ChEBI" id="CHEBI:60240"/>
        <label>1</label>
    </ligand>
</feature>
<dbReference type="OrthoDB" id="9810005at2"/>
<evidence type="ECO:0000256" key="1">
    <source>
        <dbReference type="ARBA" id="ARBA00009275"/>
    </source>
</evidence>
<dbReference type="PROSITE" id="PS01091">
    <property type="entry name" value="TATD_3"/>
    <property type="match status" value="1"/>
</dbReference>
<dbReference type="NCBIfam" id="TIGR00010">
    <property type="entry name" value="YchF/TatD family DNA exonuclease"/>
    <property type="match status" value="1"/>
</dbReference>
<dbReference type="SUPFAM" id="SSF51556">
    <property type="entry name" value="Metallo-dependent hydrolases"/>
    <property type="match status" value="1"/>
</dbReference>
<dbReference type="PROSITE" id="PS01137">
    <property type="entry name" value="TATD_1"/>
    <property type="match status" value="1"/>
</dbReference>
<evidence type="ECO:0000256" key="2">
    <source>
        <dbReference type="ARBA" id="ARBA00022723"/>
    </source>
</evidence>
<comment type="similarity">
    <text evidence="1">Belongs to the metallo-dependent hydrolases superfamily. TatD-type hydrolase family.</text>
</comment>
<dbReference type="RefSeq" id="WP_067419954.1">
    <property type="nucleotide sequence ID" value="NZ_LNTY01000060.1"/>
</dbReference>
<feature type="binding site" evidence="4">
    <location>
        <position position="93"/>
    </location>
    <ligand>
        <name>a divalent metal cation</name>
        <dbReference type="ChEBI" id="CHEBI:60240"/>
        <label>1</label>
    </ligand>
</feature>
<name>A0A135I2R2_9GAMM</name>
<evidence type="ECO:0000256" key="4">
    <source>
        <dbReference type="PIRSR" id="PIRSR005902-1"/>
    </source>
</evidence>
<organism evidence="5 6">
    <name type="scientific">Enterovibrio coralii</name>
    <dbReference type="NCBI Taxonomy" id="294935"/>
    <lineage>
        <taxon>Bacteria</taxon>
        <taxon>Pseudomonadati</taxon>
        <taxon>Pseudomonadota</taxon>
        <taxon>Gammaproteobacteria</taxon>
        <taxon>Vibrionales</taxon>
        <taxon>Vibrionaceae</taxon>
        <taxon>Enterovibrio</taxon>
    </lineage>
</organism>
<dbReference type="Gene3D" id="3.20.20.140">
    <property type="entry name" value="Metal-dependent hydrolases"/>
    <property type="match status" value="1"/>
</dbReference>
<evidence type="ECO:0000256" key="3">
    <source>
        <dbReference type="ARBA" id="ARBA00022801"/>
    </source>
</evidence>
<reference evidence="5 6" key="1">
    <citation type="submission" date="2015-11" db="EMBL/GenBank/DDBJ databases">
        <title>Genomic Taxonomy of the Vibrionaceae.</title>
        <authorList>
            <person name="Gomez-Gil B."/>
            <person name="Enciso-Ibarra J."/>
        </authorList>
    </citation>
    <scope>NUCLEOTIDE SEQUENCE [LARGE SCALE GENOMIC DNA]</scope>
    <source>
        <strain evidence="5 6">CAIM 912</strain>
    </source>
</reference>
<dbReference type="Proteomes" id="UP000070529">
    <property type="component" value="Unassembled WGS sequence"/>
</dbReference>
<dbReference type="InterPro" id="IPR018228">
    <property type="entry name" value="DNase_TatD-rel_CS"/>
</dbReference>
<gene>
    <name evidence="5" type="ORF">ATN88_12285</name>
</gene>
<comment type="caution">
    <text evidence="5">The sequence shown here is derived from an EMBL/GenBank/DDBJ whole genome shotgun (WGS) entry which is preliminary data.</text>
</comment>
<dbReference type="FunFam" id="3.20.20.140:FF:000005">
    <property type="entry name" value="TatD family hydrolase"/>
    <property type="match status" value="1"/>
</dbReference>
<evidence type="ECO:0000313" key="6">
    <source>
        <dbReference type="Proteomes" id="UP000070529"/>
    </source>
</evidence>
<dbReference type="InterPro" id="IPR015991">
    <property type="entry name" value="TatD/YcfH-like"/>
</dbReference>
<dbReference type="InterPro" id="IPR032466">
    <property type="entry name" value="Metal_Hydrolase"/>
</dbReference>
<dbReference type="EMBL" id="LNTY01000060">
    <property type="protein sequence ID" value="KXF79704.1"/>
    <property type="molecule type" value="Genomic_DNA"/>
</dbReference>
<feature type="binding site" evidence="4">
    <location>
        <position position="7"/>
    </location>
    <ligand>
        <name>a divalent metal cation</name>
        <dbReference type="ChEBI" id="CHEBI:60240"/>
        <label>1</label>
    </ligand>
</feature>
<dbReference type="CDD" id="cd01310">
    <property type="entry name" value="TatD_DNAse"/>
    <property type="match status" value="1"/>
</dbReference>
<proteinExistence type="inferred from homology"/>
<dbReference type="GO" id="GO:0046872">
    <property type="term" value="F:metal ion binding"/>
    <property type="evidence" value="ECO:0007669"/>
    <property type="project" value="UniProtKB-KW"/>
</dbReference>
<protein>
    <submittedName>
        <fullName evidence="5">Deoxyribonuclease YjjV</fullName>
    </submittedName>
</protein>
<dbReference type="Pfam" id="PF01026">
    <property type="entry name" value="TatD_DNase"/>
    <property type="match status" value="1"/>
</dbReference>
<feature type="binding site" evidence="4">
    <location>
        <position position="129"/>
    </location>
    <ligand>
        <name>a divalent metal cation</name>
        <dbReference type="ChEBI" id="CHEBI:60240"/>
        <label>2</label>
    </ligand>
</feature>
<dbReference type="GO" id="GO:0016788">
    <property type="term" value="F:hydrolase activity, acting on ester bonds"/>
    <property type="evidence" value="ECO:0007669"/>
    <property type="project" value="InterPro"/>
</dbReference>
<keyword evidence="3" id="KW-0378">Hydrolase</keyword>
<keyword evidence="6" id="KW-1185">Reference proteome</keyword>
<dbReference type="GO" id="GO:0004536">
    <property type="term" value="F:DNA nuclease activity"/>
    <property type="evidence" value="ECO:0007669"/>
    <property type="project" value="InterPro"/>
</dbReference>
<dbReference type="PANTHER" id="PTHR46124:SF3">
    <property type="entry name" value="HYDROLASE"/>
    <property type="match status" value="1"/>
</dbReference>
<dbReference type="GO" id="GO:0005829">
    <property type="term" value="C:cytosol"/>
    <property type="evidence" value="ECO:0007669"/>
    <property type="project" value="TreeGrafter"/>
</dbReference>
<feature type="binding site" evidence="4">
    <location>
        <position position="202"/>
    </location>
    <ligand>
        <name>a divalent metal cation</name>
        <dbReference type="ChEBI" id="CHEBI:60240"/>
        <label>1</label>
    </ligand>
</feature>
<sequence length="255" mass="28455">MIDTHCHFDFAPFDVETDEWVARTEAAGVKTVIVPAVATRNWSRIENLAARYEAIYFAVGLHPVWMAEHKEEDIAKLDQYLASRPEKCVAVGECGLDFAIPNPEREKQIAFLEAHLLLAEKYKLPVILHCRKAHNDLLQVLKRFPSVKGVLHAFSGSEQQGLDYIKRNFLLGVGGTITYARANKTRNAVGRLPLSSLLLETDAPDMPISGYQGEANLPERLPLIAHALSEIRAVDVEEIIQATSQNALKCFALNR</sequence>